<evidence type="ECO:0000256" key="12">
    <source>
        <dbReference type="ARBA" id="ARBA00023125"/>
    </source>
</evidence>
<dbReference type="FunFam" id="3.40.50.300:FF:000028">
    <property type="entry name" value="UvrABC system protein A"/>
    <property type="match status" value="1"/>
</dbReference>
<dbReference type="PANTHER" id="PTHR43152">
    <property type="entry name" value="UVRABC SYSTEM PROTEIN A"/>
    <property type="match status" value="1"/>
</dbReference>
<evidence type="ECO:0000256" key="14">
    <source>
        <dbReference type="ARBA" id="ARBA00023236"/>
    </source>
</evidence>
<evidence type="ECO:0000256" key="5">
    <source>
        <dbReference type="ARBA" id="ARBA00022741"/>
    </source>
</evidence>
<protein>
    <recommendedName>
        <fullName evidence="16 18">UvrABC system protein A</fullName>
        <shortName evidence="18">UvrA protein</shortName>
    </recommendedName>
    <alternativeName>
        <fullName evidence="17 18">Excinuclease ABC subunit A</fullName>
    </alternativeName>
</protein>
<comment type="function">
    <text evidence="18">The UvrABC repair system catalyzes the recognition and processing of DNA lesions. UvrA is an ATPase and a DNA-binding protein. A damage recognition complex composed of 2 UvrA and 2 UvrB subunits scans DNA for abnormalities. When the presence of a lesion has been verified by UvrB, the UvrA molecules dissociate.</text>
</comment>
<evidence type="ECO:0000256" key="10">
    <source>
        <dbReference type="ARBA" id="ARBA00022840"/>
    </source>
</evidence>
<name>A0AAX1K260_STRMG</name>
<dbReference type="GO" id="GO:0008270">
    <property type="term" value="F:zinc ion binding"/>
    <property type="evidence" value="ECO:0007669"/>
    <property type="project" value="UniProtKB-UniRule"/>
</dbReference>
<evidence type="ECO:0000256" key="16">
    <source>
        <dbReference type="ARBA" id="ARBA00039316"/>
    </source>
</evidence>
<keyword evidence="4 18" id="KW-0677">Repeat</keyword>
<organism evidence="20 21">
    <name type="scientific">Streptococcus mutans</name>
    <dbReference type="NCBI Taxonomy" id="1309"/>
    <lineage>
        <taxon>Bacteria</taxon>
        <taxon>Bacillati</taxon>
        <taxon>Bacillota</taxon>
        <taxon>Bacilli</taxon>
        <taxon>Lactobacillales</taxon>
        <taxon>Streptococcaceae</taxon>
        <taxon>Streptococcus</taxon>
    </lineage>
</organism>
<evidence type="ECO:0000256" key="15">
    <source>
        <dbReference type="ARBA" id="ARBA00038000"/>
    </source>
</evidence>
<dbReference type="PROSITE" id="PS00211">
    <property type="entry name" value="ABC_TRANSPORTER_1"/>
    <property type="match status" value="2"/>
</dbReference>
<dbReference type="Gene3D" id="1.20.1580.10">
    <property type="entry name" value="ABC transporter ATPase like domain"/>
    <property type="match status" value="2"/>
</dbReference>
<feature type="binding site" evidence="18">
    <location>
        <begin position="641"/>
        <end position="648"/>
    </location>
    <ligand>
        <name>ATP</name>
        <dbReference type="ChEBI" id="CHEBI:30616"/>
    </ligand>
</feature>
<dbReference type="SUPFAM" id="SSF52540">
    <property type="entry name" value="P-loop containing nucleoside triphosphate hydrolases"/>
    <property type="match status" value="2"/>
</dbReference>
<keyword evidence="20" id="KW-0378">Hydrolase</keyword>
<evidence type="ECO:0000256" key="8">
    <source>
        <dbReference type="ARBA" id="ARBA00022771"/>
    </source>
</evidence>
<dbReference type="Gene3D" id="1.10.8.280">
    <property type="entry name" value="ABC transporter ATPase domain-like"/>
    <property type="match status" value="1"/>
</dbReference>
<evidence type="ECO:0000256" key="7">
    <source>
        <dbReference type="ARBA" id="ARBA00022769"/>
    </source>
</evidence>
<feature type="zinc finger region" description="C4-type" evidence="18">
    <location>
        <begin position="740"/>
        <end position="766"/>
    </location>
</feature>
<dbReference type="InterPro" id="IPR027417">
    <property type="entry name" value="P-loop_NTPase"/>
</dbReference>
<evidence type="ECO:0000259" key="19">
    <source>
        <dbReference type="PROSITE" id="PS50893"/>
    </source>
</evidence>
<comment type="subcellular location">
    <subcellularLocation>
        <location evidence="1 18">Cytoplasm</location>
    </subcellularLocation>
</comment>
<keyword evidence="11 18" id="KW-0267">Excision nuclease</keyword>
<evidence type="ECO:0000256" key="9">
    <source>
        <dbReference type="ARBA" id="ARBA00022833"/>
    </source>
</evidence>
<dbReference type="GO" id="GO:0009381">
    <property type="term" value="F:excinuclease ABC activity"/>
    <property type="evidence" value="ECO:0007669"/>
    <property type="project" value="UniProtKB-UniRule"/>
</dbReference>
<dbReference type="GO" id="GO:0005524">
    <property type="term" value="F:ATP binding"/>
    <property type="evidence" value="ECO:0007669"/>
    <property type="project" value="UniProtKB-UniRule"/>
</dbReference>
<sequence>MQDKLIIRGARAHNLKNIDVEIPRDKLIVMTGLSGSGKSSLAFETIYAEGQRRYVESLSAYARQFLGNMDKPDVDSIDGLSPAISIDQKTTSKNPRSTVGTVTEINDYLRLLYARVGIPYCKNGHGAITASSVEQIVDQVLILPERTRMQILAPVVRRKKGQHKAVFDRIQKDGYVRVRIDGDIMDVAEVPELSKNKMHNIEVVVDRLVQKDGIRGRLFDSIEAALHLGDGYVIIDTMDDHELIFSEHYSCPVCGFTVPELEPRLFSFNAPFGSCPTCDGLGIKLEVDLDLVIPDENKTLREGALAPWNPISSNYYPQMLEQAMNAFGVDMDKPWKDLSDGDKKFVLHGSGDKTFHFHYQNDFGGVRDIDIPFEGIISNISRRYHETNSDFTRNVMRSYMNELPCATCHGYRLNDQALSVRVGGKEGLNIGQVSELSIADHLSLLTHLELSENEKTIATPIVKEIKDRLTFLNNVGLNYLTLSRSAGTLSGGESQRIRLATQIGSNLSGVLYILDEPSIGLHQRDNDRLISSLKKMRDLGNTLIVVEHDEDTMMAADWLVDVGPGAGALGGEIVASGTPKQVAKNKKSITGQYLSGKKKIPVPLDRRKGSGRFIEIKGAAENNLQNINVKFPLGKFIAVTGVSGSGKSTLVNSILKKVIAQKLNRNSEKPGKYKSISGIEHIDRLIDIDQSPIGRTPRSNPATYTGVFDDIRDLFAQTNEAKIRGYKKGRFSFNVKGGRCEACSGDGIIKIEMHFLPDVYVPCEVCHGTRYNSETLEVHYKDKNIAEILNMTVNDAAEFFAPIPKIARKIRTIKDVGLGYVTLGQPATTLSGGEAQRMKLASELHKRSTGKSFYILDEPTTGLHTDDIARLLKVLERFVDDGNTVLVIEHNLDVIKTADHIIDLGPEGGVGGGQVIATGTPEQVAEMTESYTGQYLKGRLNER</sequence>
<dbReference type="NCBIfam" id="NF001503">
    <property type="entry name" value="PRK00349.1"/>
    <property type="match status" value="1"/>
</dbReference>
<feature type="zinc finger region" description="C4-type" evidence="18">
    <location>
        <begin position="251"/>
        <end position="278"/>
    </location>
</feature>
<evidence type="ECO:0000256" key="4">
    <source>
        <dbReference type="ARBA" id="ARBA00022737"/>
    </source>
</evidence>
<dbReference type="Pfam" id="PF17755">
    <property type="entry name" value="UvrA_DNA-bind"/>
    <property type="match status" value="1"/>
</dbReference>
<accession>A0AAX1K260</accession>
<dbReference type="Proteomes" id="UP000595884">
    <property type="component" value="Chromosome"/>
</dbReference>
<evidence type="ECO:0000256" key="13">
    <source>
        <dbReference type="ARBA" id="ARBA00023204"/>
    </source>
</evidence>
<dbReference type="GO" id="GO:0003677">
    <property type="term" value="F:DNA binding"/>
    <property type="evidence" value="ECO:0007669"/>
    <property type="project" value="UniProtKB-UniRule"/>
</dbReference>
<evidence type="ECO:0000313" key="20">
    <source>
        <dbReference type="EMBL" id="QQL47201.1"/>
    </source>
</evidence>
<gene>
    <name evidence="18 20" type="primary">uvrA</name>
    <name evidence="20" type="ORF">IGS65_009200</name>
</gene>
<evidence type="ECO:0000256" key="17">
    <source>
        <dbReference type="ARBA" id="ARBA00042156"/>
    </source>
</evidence>
<dbReference type="PANTHER" id="PTHR43152:SF3">
    <property type="entry name" value="UVRABC SYSTEM PROTEIN A"/>
    <property type="match status" value="1"/>
</dbReference>
<dbReference type="InterPro" id="IPR003439">
    <property type="entry name" value="ABC_transporter-like_ATP-bd"/>
</dbReference>
<dbReference type="Pfam" id="PF17760">
    <property type="entry name" value="UvrA_inter"/>
    <property type="match status" value="1"/>
</dbReference>
<dbReference type="EMBL" id="CP066294">
    <property type="protein sequence ID" value="QQL47201.1"/>
    <property type="molecule type" value="Genomic_DNA"/>
</dbReference>
<dbReference type="GO" id="GO:0016887">
    <property type="term" value="F:ATP hydrolysis activity"/>
    <property type="evidence" value="ECO:0007669"/>
    <property type="project" value="InterPro"/>
</dbReference>
<evidence type="ECO:0000256" key="6">
    <source>
        <dbReference type="ARBA" id="ARBA00022763"/>
    </source>
</evidence>
<dbReference type="Gene3D" id="3.40.50.300">
    <property type="entry name" value="P-loop containing nucleotide triphosphate hydrolases"/>
    <property type="match status" value="2"/>
</dbReference>
<dbReference type="Gene3D" id="3.30.1490.20">
    <property type="entry name" value="ATP-grasp fold, A domain"/>
    <property type="match status" value="1"/>
</dbReference>
<feature type="domain" description="ABC transporter" evidence="19">
    <location>
        <begin position="605"/>
        <end position="937"/>
    </location>
</feature>
<evidence type="ECO:0000256" key="3">
    <source>
        <dbReference type="ARBA" id="ARBA00022723"/>
    </source>
</evidence>
<dbReference type="RefSeq" id="WP_192072391.1">
    <property type="nucleotide sequence ID" value="NZ_CP066294.2"/>
</dbReference>
<dbReference type="InterPro" id="IPR013815">
    <property type="entry name" value="ATP_grasp_subdomain_1"/>
</dbReference>
<keyword evidence="2 18" id="KW-0963">Cytoplasm</keyword>
<keyword evidence="3 18" id="KW-0479">Metal-binding</keyword>
<keyword evidence="5 18" id="KW-0547">Nucleotide-binding</keyword>
<dbReference type="InterPro" id="IPR041102">
    <property type="entry name" value="UvrA_inter"/>
</dbReference>
<dbReference type="NCBIfam" id="TIGR00630">
    <property type="entry name" value="uvra"/>
    <property type="match status" value="1"/>
</dbReference>
<dbReference type="Pfam" id="PF00005">
    <property type="entry name" value="ABC_tran"/>
    <property type="match status" value="1"/>
</dbReference>
<dbReference type="InterPro" id="IPR041552">
    <property type="entry name" value="UvrA_DNA-bd"/>
</dbReference>
<dbReference type="GO" id="GO:0005737">
    <property type="term" value="C:cytoplasm"/>
    <property type="evidence" value="ECO:0007669"/>
    <property type="project" value="UniProtKB-SubCell"/>
</dbReference>
<dbReference type="GO" id="GO:0009380">
    <property type="term" value="C:excinuclease repair complex"/>
    <property type="evidence" value="ECO:0007669"/>
    <property type="project" value="InterPro"/>
</dbReference>
<dbReference type="InterPro" id="IPR017871">
    <property type="entry name" value="ABC_transporter-like_CS"/>
</dbReference>
<dbReference type="SMART" id="SM00382">
    <property type="entry name" value="AAA"/>
    <property type="match status" value="2"/>
</dbReference>
<dbReference type="InterPro" id="IPR004602">
    <property type="entry name" value="UvrA"/>
</dbReference>
<dbReference type="GO" id="GO:0006289">
    <property type="term" value="P:nucleotide-excision repair"/>
    <property type="evidence" value="ECO:0007669"/>
    <property type="project" value="UniProtKB-UniRule"/>
</dbReference>
<dbReference type="HAMAP" id="MF_00205">
    <property type="entry name" value="UvrA"/>
    <property type="match status" value="1"/>
</dbReference>
<keyword evidence="9 18" id="KW-0862">Zinc</keyword>
<dbReference type="AlphaFoldDB" id="A0AAX1K260"/>
<dbReference type="InterPro" id="IPR003593">
    <property type="entry name" value="AAA+_ATPase"/>
</dbReference>
<dbReference type="GO" id="GO:0009432">
    <property type="term" value="P:SOS response"/>
    <property type="evidence" value="ECO:0007669"/>
    <property type="project" value="UniProtKB-UniRule"/>
</dbReference>
<keyword evidence="10 18" id="KW-0067">ATP-binding</keyword>
<evidence type="ECO:0000256" key="18">
    <source>
        <dbReference type="HAMAP-Rule" id="MF_00205"/>
    </source>
</evidence>
<keyword evidence="12 18" id="KW-0238">DNA-binding</keyword>
<keyword evidence="6 18" id="KW-0227">DNA damage</keyword>
<dbReference type="CDD" id="cd03271">
    <property type="entry name" value="ABC_UvrA_II"/>
    <property type="match status" value="1"/>
</dbReference>
<comment type="similarity">
    <text evidence="15 18">Belongs to the ABC transporter superfamily. UvrA family.</text>
</comment>
<dbReference type="FunFam" id="1.20.1580.10:FF:000002">
    <property type="entry name" value="UvrABC system protein A"/>
    <property type="match status" value="1"/>
</dbReference>
<evidence type="ECO:0000313" key="21">
    <source>
        <dbReference type="Proteomes" id="UP000595884"/>
    </source>
</evidence>
<comment type="subunit">
    <text evidence="18">Forms a heterotetramer with UvrB during the search for lesions.</text>
</comment>
<evidence type="ECO:0000256" key="1">
    <source>
        <dbReference type="ARBA" id="ARBA00004496"/>
    </source>
</evidence>
<evidence type="ECO:0000256" key="11">
    <source>
        <dbReference type="ARBA" id="ARBA00022881"/>
    </source>
</evidence>
<keyword evidence="14 18" id="KW-0742">SOS response</keyword>
<keyword evidence="13 18" id="KW-0234">DNA repair</keyword>
<keyword evidence="8 18" id="KW-0863">Zinc-finger</keyword>
<reference evidence="21" key="1">
    <citation type="submission" date="2020-12" db="EMBL/GenBank/DDBJ databases">
        <authorList>
            <person name="Wen Z.T."/>
        </authorList>
    </citation>
    <scope>NUCLEOTIDE SEQUENCE [LARGE SCALE GENOMIC DNA]</scope>
    <source>
        <strain evidence="21">27-3</strain>
    </source>
</reference>
<dbReference type="CDD" id="cd03270">
    <property type="entry name" value="ABC_UvrA_I"/>
    <property type="match status" value="1"/>
</dbReference>
<keyword evidence="7 18" id="KW-0228">DNA excision</keyword>
<feature type="binding site" evidence="18">
    <location>
        <begin position="32"/>
        <end position="39"/>
    </location>
    <ligand>
        <name>ATP</name>
        <dbReference type="ChEBI" id="CHEBI:30616"/>
    </ligand>
</feature>
<evidence type="ECO:0000256" key="2">
    <source>
        <dbReference type="ARBA" id="ARBA00022490"/>
    </source>
</evidence>
<dbReference type="PROSITE" id="PS50893">
    <property type="entry name" value="ABC_TRANSPORTER_2"/>
    <property type="match status" value="1"/>
</dbReference>
<proteinExistence type="inferred from homology"/>